<dbReference type="GO" id="GO:0003700">
    <property type="term" value="F:DNA-binding transcription factor activity"/>
    <property type="evidence" value="ECO:0007669"/>
    <property type="project" value="InterPro"/>
</dbReference>
<dbReference type="InterPro" id="IPR046347">
    <property type="entry name" value="bZIP_sf"/>
</dbReference>
<feature type="region of interest" description="Disordered" evidence="2">
    <location>
        <begin position="1"/>
        <end position="50"/>
    </location>
</feature>
<dbReference type="PANTHER" id="PTHR40618:SF1">
    <property type="entry name" value="B-ZIP TRANSCRIPTION FACTOR (EUROFUNG)"/>
    <property type="match status" value="1"/>
</dbReference>
<feature type="region of interest" description="Disordered" evidence="2">
    <location>
        <begin position="82"/>
        <end position="139"/>
    </location>
</feature>
<dbReference type="Gene3D" id="1.20.5.170">
    <property type="match status" value="1"/>
</dbReference>
<proteinExistence type="predicted"/>
<evidence type="ECO:0000313" key="5">
    <source>
        <dbReference type="Proteomes" id="UP000639643"/>
    </source>
</evidence>
<dbReference type="CDD" id="cd14688">
    <property type="entry name" value="bZIP_YAP"/>
    <property type="match status" value="1"/>
</dbReference>
<dbReference type="SUPFAM" id="SSF57959">
    <property type="entry name" value="Leucine zipper domain"/>
    <property type="match status" value="1"/>
</dbReference>
<dbReference type="InterPro" id="IPR004827">
    <property type="entry name" value="bZIP"/>
</dbReference>
<keyword evidence="5" id="KW-1185">Reference proteome</keyword>
<feature type="compositionally biased region" description="Low complexity" evidence="2">
    <location>
        <begin position="187"/>
        <end position="201"/>
    </location>
</feature>
<dbReference type="OrthoDB" id="3555317at2759"/>
<feature type="region of interest" description="Disordered" evidence="2">
    <location>
        <begin position="318"/>
        <end position="381"/>
    </location>
</feature>
<feature type="compositionally biased region" description="Basic residues" evidence="2">
    <location>
        <begin position="130"/>
        <end position="139"/>
    </location>
</feature>
<comment type="caution">
    <text evidence="4">The sequence shown here is derived from an EMBL/GenBank/DDBJ whole genome shotgun (WGS) entry which is preliminary data.</text>
</comment>
<dbReference type="AlphaFoldDB" id="A0A8H6N7T6"/>
<evidence type="ECO:0000256" key="1">
    <source>
        <dbReference type="SAM" id="Coils"/>
    </source>
</evidence>
<reference evidence="4" key="1">
    <citation type="journal article" date="2020" name="Phytopathology">
        <title>Genome Sequence Resources of Colletotrichum truncatum, C. plurivorum, C. musicola, and C. sojae: Four Species Pathogenic to Soybean (Glycine max).</title>
        <authorList>
            <person name="Rogerio F."/>
            <person name="Boufleur T.R."/>
            <person name="Ciampi-Guillardi M."/>
            <person name="Sukno S.A."/>
            <person name="Thon M.R."/>
            <person name="Massola Junior N.S."/>
            <person name="Baroncelli R."/>
        </authorList>
    </citation>
    <scope>NUCLEOTIDE SEQUENCE</scope>
    <source>
        <strain evidence="4">LFN0074</strain>
    </source>
</reference>
<dbReference type="PANTHER" id="PTHR40618">
    <property type="entry name" value="B-ZIP TRANSCRIPTION FACTOR (EUROFUNG)-RELATED"/>
    <property type="match status" value="1"/>
</dbReference>
<dbReference type="EMBL" id="WIGM01000525">
    <property type="protein sequence ID" value="KAF6822873.1"/>
    <property type="molecule type" value="Genomic_DNA"/>
</dbReference>
<keyword evidence="1" id="KW-0175">Coiled coil</keyword>
<feature type="region of interest" description="Disordered" evidence="2">
    <location>
        <begin position="817"/>
        <end position="870"/>
    </location>
</feature>
<evidence type="ECO:0000313" key="4">
    <source>
        <dbReference type="EMBL" id="KAF6822873.1"/>
    </source>
</evidence>
<dbReference type="Proteomes" id="UP000639643">
    <property type="component" value="Unassembled WGS sequence"/>
</dbReference>
<protein>
    <submittedName>
        <fullName evidence="4">BZIP family transcription factor</fullName>
    </submittedName>
</protein>
<feature type="coiled-coil region" evidence="1">
    <location>
        <begin position="392"/>
        <end position="419"/>
    </location>
</feature>
<feature type="compositionally biased region" description="Polar residues" evidence="2">
    <location>
        <begin position="846"/>
        <end position="858"/>
    </location>
</feature>
<feature type="compositionally biased region" description="Polar residues" evidence="2">
    <location>
        <begin position="165"/>
        <end position="184"/>
    </location>
</feature>
<evidence type="ECO:0000256" key="2">
    <source>
        <dbReference type="SAM" id="MobiDB-lite"/>
    </source>
</evidence>
<dbReference type="Pfam" id="PF00170">
    <property type="entry name" value="bZIP_1"/>
    <property type="match status" value="1"/>
</dbReference>
<gene>
    <name evidence="4" type="ORF">CMUS01_10916</name>
</gene>
<feature type="region of interest" description="Disordered" evidence="2">
    <location>
        <begin position="456"/>
        <end position="505"/>
    </location>
</feature>
<feature type="compositionally biased region" description="Basic and acidic residues" evidence="2">
    <location>
        <begin position="367"/>
        <end position="377"/>
    </location>
</feature>
<feature type="region of interest" description="Disordered" evidence="2">
    <location>
        <begin position="152"/>
        <end position="206"/>
    </location>
</feature>
<name>A0A8H6N7T6_9PEZI</name>
<accession>A0A8H6N7T6</accession>
<organism evidence="4 5">
    <name type="scientific">Colletotrichum musicola</name>
    <dbReference type="NCBI Taxonomy" id="2175873"/>
    <lineage>
        <taxon>Eukaryota</taxon>
        <taxon>Fungi</taxon>
        <taxon>Dikarya</taxon>
        <taxon>Ascomycota</taxon>
        <taxon>Pezizomycotina</taxon>
        <taxon>Sordariomycetes</taxon>
        <taxon>Hypocreomycetidae</taxon>
        <taxon>Glomerellales</taxon>
        <taxon>Glomerellaceae</taxon>
        <taxon>Colletotrichum</taxon>
        <taxon>Colletotrichum orchidearum species complex</taxon>
    </lineage>
</organism>
<sequence length="934" mass="102287">MSNHHHPSPLDAQPEPNDDVDEPPPPPLSSRETTQLVYGSLVRGGNRGSSISRPQTVIHLEQGQQPVDFSVYDFPILATPADNTIRGEGDPLVISHSHSHPHPSADTPTNAQPHQRHRHQDQVQDQGHHQGNHPRHHHRRLAQQTIVLYDPQQHSHPHPHQSQHNTVNPPQQQQQISFSYTSPPDCSKPASLASSPPDSSSFLRHPHDPRLLQAQFQPGSSYELAPDPGLPPNTGDLVPIQFQGLVPPPQQQQQHIIQQPCPAGPALPFIPTADDPDFIHHHRLGGVLQFPGGYPMTLMQNPELSILNAESYDDGVSGFRAPRSLPAGRSRAATGSEPTRSRKRTKAQSADDGEPEEEEKKRSRGRPRLDTNDQTAKERRRTQIRLAQRAYRNRKETAIQTLEKKVDQLKTNNEEMSKAFMKLYDFAVSKGMLESAPEFGRQLQATTEKFVSLARRTSEDAGNEAEAQASLEQEESEGHEASPPSGPEKPGDKSASSPDAPETGHALYGGYMVEVENDAVAFATPRSHAMAAVHTNSWAQDSQILEARAVSSQAPLGYEIVTEPTLDNASFPFGMSLEGGLDIAPGQFGPSAQPFSDSPYSLIPAPSSYAYQERTFGRRLQRSTLERAYTLMRMPNPPPDHVAAVFGFCLLFESREQILERLANRLSVNQRETLYNWRFPFLHLGGGGTFFDTTNNEMNSMELPRAGKPQRLLGNQGSLEPDRAKVDSLYGMGPWDAATENVRDVRIDRKLRMVVPGFDGDFFDADEVEWVLRQRGVVIPPAADFVTAEIDPSDFSDGATVEGRTFDSAMGNYGMANLSEPSGLPTGAPSGEGHGPVRGTEMATDVTDTQSASLSSRGEPSPPMNLDPSLGGDVFGMAPSSATHMPPSPSAKRLVTLNVGMFVWELGSRTVCLGRTPGVRPRDLNAAFWSSLAA</sequence>
<feature type="domain" description="BZIP" evidence="3">
    <location>
        <begin position="377"/>
        <end position="423"/>
    </location>
</feature>
<evidence type="ECO:0000259" key="3">
    <source>
        <dbReference type="Pfam" id="PF00170"/>
    </source>
</evidence>